<evidence type="ECO:0000259" key="2">
    <source>
        <dbReference type="Pfam" id="PF13478"/>
    </source>
</evidence>
<dbReference type="Proteomes" id="UP000319143">
    <property type="component" value="Unassembled WGS sequence"/>
</dbReference>
<reference evidence="3 4" key="1">
    <citation type="submission" date="2019-02" db="EMBL/GenBank/DDBJ databases">
        <title>Deep-cultivation of Planctomycetes and their phenomic and genomic characterization uncovers novel biology.</title>
        <authorList>
            <person name="Wiegand S."/>
            <person name="Jogler M."/>
            <person name="Boedeker C."/>
            <person name="Pinto D."/>
            <person name="Vollmers J."/>
            <person name="Rivas-Marin E."/>
            <person name="Kohn T."/>
            <person name="Peeters S.H."/>
            <person name="Heuer A."/>
            <person name="Rast P."/>
            <person name="Oberbeckmann S."/>
            <person name="Bunk B."/>
            <person name="Jeske O."/>
            <person name="Meyerdierks A."/>
            <person name="Storesund J.E."/>
            <person name="Kallscheuer N."/>
            <person name="Luecker S."/>
            <person name="Lage O.M."/>
            <person name="Pohl T."/>
            <person name="Merkel B.J."/>
            <person name="Hornburger P."/>
            <person name="Mueller R.-W."/>
            <person name="Bruemmer F."/>
            <person name="Labrenz M."/>
            <person name="Spormann A.M."/>
            <person name="Op Den Camp H."/>
            <person name="Overmann J."/>
            <person name="Amann R."/>
            <person name="Jetten M.S.M."/>
            <person name="Mascher T."/>
            <person name="Medema M.H."/>
            <person name="Devos D.P."/>
            <person name="Kaster A.-K."/>
            <person name="Ovreas L."/>
            <person name="Rohde M."/>
            <person name="Galperin M.Y."/>
            <person name="Jogler C."/>
        </authorList>
    </citation>
    <scope>NUCLEOTIDE SEQUENCE [LARGE SCALE GENOMIC DNA]</scope>
    <source>
        <strain evidence="3 4">Poly41</strain>
    </source>
</reference>
<feature type="domain" description="XdhC- CoxI" evidence="1">
    <location>
        <begin position="22"/>
        <end position="83"/>
    </location>
</feature>
<proteinExistence type="predicted"/>
<dbReference type="EMBL" id="SJPV01000004">
    <property type="protein sequence ID" value="TWU38233.1"/>
    <property type="molecule type" value="Genomic_DNA"/>
</dbReference>
<dbReference type="EC" id="1.17.1.4" evidence="3"/>
<evidence type="ECO:0000313" key="4">
    <source>
        <dbReference type="Proteomes" id="UP000319143"/>
    </source>
</evidence>
<keyword evidence="3" id="KW-0560">Oxidoreductase</keyword>
<organism evidence="3 4">
    <name type="scientific">Novipirellula artificiosorum</name>
    <dbReference type="NCBI Taxonomy" id="2528016"/>
    <lineage>
        <taxon>Bacteria</taxon>
        <taxon>Pseudomonadati</taxon>
        <taxon>Planctomycetota</taxon>
        <taxon>Planctomycetia</taxon>
        <taxon>Pirellulales</taxon>
        <taxon>Pirellulaceae</taxon>
        <taxon>Novipirellula</taxon>
    </lineage>
</organism>
<dbReference type="OrthoDB" id="9773039at2"/>
<comment type="caution">
    <text evidence="3">The sequence shown here is derived from an EMBL/GenBank/DDBJ whole genome shotgun (WGS) entry which is preliminary data.</text>
</comment>
<protein>
    <submittedName>
        <fullName evidence="3">Putative xanthine dehydrogenase subunit A</fullName>
        <ecNumber evidence="3">1.17.1.4</ecNumber>
    </submittedName>
</protein>
<evidence type="ECO:0000313" key="3">
    <source>
        <dbReference type="EMBL" id="TWU38233.1"/>
    </source>
</evidence>
<gene>
    <name evidence="3" type="primary">pucA</name>
    <name evidence="3" type="ORF">Poly41_27090</name>
</gene>
<dbReference type="Pfam" id="PF02625">
    <property type="entry name" value="XdhC_CoxI"/>
    <property type="match status" value="1"/>
</dbReference>
<evidence type="ECO:0000259" key="1">
    <source>
        <dbReference type="Pfam" id="PF02625"/>
    </source>
</evidence>
<feature type="domain" description="XdhC Rossmann" evidence="2">
    <location>
        <begin position="201"/>
        <end position="344"/>
    </location>
</feature>
<sequence length="356" mass="37812">MHNSYSIDDLHRTIATIGDDQHLCALAVVMAAEGPVPAKLGSKAVLTSKHVLSGTIGGGWVEAATLQRVAEALETGHPLVLEFNLAGHAATEGHPICGGSLRVLLTPLNHALCNACRAAANAAAERQRGVLVTHIRCGGEVTVETEFFLQSALASHDGFPDLDMLRQVVTSEQNRLFHCPPDPKGCDAFALVEPVLPKPLLLIVGGGHIGQALAMQADGVGFDLAVFDDRPEFTQPELFPNSTALYGGNVVQQLKTFPCDSDCYIVIATRGHQQDAAALAACMKQAVAYIGMIGSRRKVAMLRKELTATGCCTVEQFDRIYAPIGLDIGAETVPEIAASIVAQLIQVRRTSHASRL</sequence>
<name>A0A5C6DLF8_9BACT</name>
<dbReference type="PANTHER" id="PTHR30388:SF6">
    <property type="entry name" value="XANTHINE DEHYDROGENASE SUBUNIT A-RELATED"/>
    <property type="match status" value="1"/>
</dbReference>
<dbReference type="InterPro" id="IPR027051">
    <property type="entry name" value="XdhC_Rossmann_dom"/>
</dbReference>
<dbReference type="RefSeq" id="WP_146526578.1">
    <property type="nucleotide sequence ID" value="NZ_SJPV01000004.1"/>
</dbReference>
<dbReference type="PANTHER" id="PTHR30388">
    <property type="entry name" value="ALDEHYDE OXIDOREDUCTASE MOLYBDENUM COFACTOR ASSEMBLY PROTEIN"/>
    <property type="match status" value="1"/>
</dbReference>
<dbReference type="GO" id="GO:0004854">
    <property type="term" value="F:xanthine dehydrogenase activity"/>
    <property type="evidence" value="ECO:0007669"/>
    <property type="project" value="UniProtKB-EC"/>
</dbReference>
<dbReference type="InterPro" id="IPR052698">
    <property type="entry name" value="MoCofactor_Util/Proc"/>
</dbReference>
<dbReference type="Pfam" id="PF13478">
    <property type="entry name" value="XdhC_C"/>
    <property type="match status" value="1"/>
</dbReference>
<accession>A0A5C6DLF8</accession>
<dbReference type="Gene3D" id="3.40.50.720">
    <property type="entry name" value="NAD(P)-binding Rossmann-like Domain"/>
    <property type="match status" value="1"/>
</dbReference>
<keyword evidence="4" id="KW-1185">Reference proteome</keyword>
<dbReference type="InterPro" id="IPR003777">
    <property type="entry name" value="XdhC_CoxI"/>
</dbReference>
<dbReference type="AlphaFoldDB" id="A0A5C6DLF8"/>